<evidence type="ECO:0000313" key="4">
    <source>
        <dbReference type="EMBL" id="PRQ75146.1"/>
    </source>
</evidence>
<dbReference type="GO" id="GO:0080008">
    <property type="term" value="C:Cul4-RING E3 ubiquitin ligase complex"/>
    <property type="evidence" value="ECO:0007669"/>
    <property type="project" value="TreeGrafter"/>
</dbReference>
<feature type="region of interest" description="Disordered" evidence="2">
    <location>
        <begin position="149"/>
        <end position="174"/>
    </location>
</feature>
<dbReference type="Pfam" id="PF00400">
    <property type="entry name" value="WD40"/>
    <property type="match status" value="3"/>
</dbReference>
<dbReference type="OrthoDB" id="6329284at2759"/>
<dbReference type="Proteomes" id="UP000239560">
    <property type="component" value="Unassembled WGS sequence"/>
</dbReference>
<dbReference type="STRING" id="5286.A0A0K3CIB8"/>
<keyword evidence="1" id="KW-0853">WD repeat</keyword>
<organism evidence="3 5">
    <name type="scientific">Rhodotorula toruloides</name>
    <name type="common">Yeast</name>
    <name type="synonym">Rhodosporidium toruloides</name>
    <dbReference type="NCBI Taxonomy" id="5286"/>
    <lineage>
        <taxon>Eukaryota</taxon>
        <taxon>Fungi</taxon>
        <taxon>Dikarya</taxon>
        <taxon>Basidiomycota</taxon>
        <taxon>Pucciniomycotina</taxon>
        <taxon>Microbotryomycetes</taxon>
        <taxon>Sporidiobolales</taxon>
        <taxon>Sporidiobolaceae</taxon>
        <taxon>Rhodotorula</taxon>
    </lineage>
</organism>
<proteinExistence type="predicted"/>
<dbReference type="EMBL" id="CWKI01000005">
    <property type="protein sequence ID" value="CTR06961.1"/>
    <property type="molecule type" value="Genomic_DNA"/>
</dbReference>
<feature type="repeat" description="WD" evidence="1">
    <location>
        <begin position="476"/>
        <end position="510"/>
    </location>
</feature>
<feature type="compositionally biased region" description="Acidic residues" evidence="2">
    <location>
        <begin position="49"/>
        <end position="70"/>
    </location>
</feature>
<accession>A0A0K3CIB8</accession>
<dbReference type="PANTHER" id="PTHR19847">
    <property type="entry name" value="DDB1- AND CUL4-ASSOCIATED FACTOR 11"/>
    <property type="match status" value="1"/>
</dbReference>
<evidence type="ECO:0000256" key="1">
    <source>
        <dbReference type="PROSITE-ProRule" id="PRU00221"/>
    </source>
</evidence>
<dbReference type="PROSITE" id="PS50082">
    <property type="entry name" value="WD_REPEATS_2"/>
    <property type="match status" value="2"/>
</dbReference>
<reference evidence="4 6" key="2">
    <citation type="journal article" date="2018" name="Elife">
        <title>Functional genomics of lipid metabolism in the oleaginous yeast Rhodosporidium toruloides.</title>
        <authorList>
            <person name="Coradetti S.T."/>
            <person name="Pinel D."/>
            <person name="Geiselman G."/>
            <person name="Ito M."/>
            <person name="Mondo S."/>
            <person name="Reilly M.C."/>
            <person name="Cheng Y.F."/>
            <person name="Bauer S."/>
            <person name="Grigoriev I."/>
            <person name="Gladden J.M."/>
            <person name="Simmons B.A."/>
            <person name="Brem R."/>
            <person name="Arkin A.P."/>
            <person name="Skerker J.M."/>
        </authorList>
    </citation>
    <scope>NUCLEOTIDE SEQUENCE [LARGE SCALE GENOMIC DNA]</scope>
    <source>
        <strain evidence="4 6">NBRC 0880</strain>
    </source>
</reference>
<dbReference type="EMBL" id="LCTV02000005">
    <property type="protein sequence ID" value="PRQ75146.1"/>
    <property type="molecule type" value="Genomic_DNA"/>
</dbReference>
<keyword evidence="5" id="KW-1185">Reference proteome</keyword>
<dbReference type="Proteomes" id="UP000199069">
    <property type="component" value="Unassembled WGS sequence"/>
</dbReference>
<reference evidence="3 5" key="1">
    <citation type="submission" date="2015-07" db="EMBL/GenBank/DDBJ databases">
        <authorList>
            <person name="Cajimat M.N.B."/>
            <person name="Milazzo M.L."/>
            <person name="Fulhorst C.F."/>
        </authorList>
    </citation>
    <scope>NUCLEOTIDE SEQUENCE [LARGE SCALE GENOMIC DNA]</scope>
    <source>
        <strain evidence="3">Single colony</strain>
    </source>
</reference>
<feature type="region of interest" description="Disordered" evidence="2">
    <location>
        <begin position="1"/>
        <end position="105"/>
    </location>
</feature>
<dbReference type="InterPro" id="IPR036322">
    <property type="entry name" value="WD40_repeat_dom_sf"/>
</dbReference>
<name>A0A0K3CIB8_RHOTO</name>
<dbReference type="Gene3D" id="2.130.10.10">
    <property type="entry name" value="YVTN repeat-like/Quinoprotein amine dehydrogenase"/>
    <property type="match status" value="1"/>
</dbReference>
<dbReference type="InterPro" id="IPR001680">
    <property type="entry name" value="WD40_rpt"/>
</dbReference>
<evidence type="ECO:0000313" key="3">
    <source>
        <dbReference type="EMBL" id="CTR06961.1"/>
    </source>
</evidence>
<feature type="compositionally biased region" description="Acidic residues" evidence="2">
    <location>
        <begin position="152"/>
        <end position="171"/>
    </location>
</feature>
<sequence length="696" mass="78355">MSFPGQYVPSSDSDDSDASFSPGQLEHLEAIAQMSTDSEDGDFVPGGIADDDDDMFIDVDDDDEEEEENAGDAGGLGGHAEDQDEEEEERDRDEEPSLRIGFDPSSGTVLLLDAAGNPRRLTSNDLAGTSITLGAIRSMLMRRFGGGSAMNADEEEEEDEVMEQDDSDEDMWGPTRRNARQYYDIVREPQEPGMRLERGGAFGPIPRKYDQTKRKTWQYAPNPADYFRYRELDYRRPLKDTLGEMTVPNSVGVEVSQFTSKVYSGQYSTDGAFFYTACQDFRVYIYDTSSPPRVGDKSVTDSAAPRSRTPFMHDWQHRSSLKVKKIVQAQAQNCRWTLTDAELSDDNEWLIYSSISPRAHMVKTGQGNSWETEDHDQETLNFAAGSGSYGGFGIWSLRFSHDSREVVAGASDGQLFVYDIEAQRTVLRVMAHLDDVNACAWGSDMDSNLLLSGSDDTFVKVWDRRSLDGQRPSGICVGHTEGITFVSPKGDGRYILSNGKDQGMKLWDLRMMMSDYDFDRLRLDRKSFGIDGWDYRQSYYAKPRYKQHPHDVSVMTYRGHSVLRTLIRCHFSPVATTNQRYVYSGSSDGRIHIYSLDGPIVQVLDRAHTHPLINAKSGEYNDPSDLTLRRSRRKAKGHLTSTVRDVSWHPYEPMLMSTAWEARGSIEGSIALHEWAPRKGESLEDVVQRSKDEASG</sequence>
<evidence type="ECO:0000313" key="6">
    <source>
        <dbReference type="Proteomes" id="UP000239560"/>
    </source>
</evidence>
<feature type="compositionally biased region" description="Acidic residues" evidence="2">
    <location>
        <begin position="82"/>
        <end position="94"/>
    </location>
</feature>
<dbReference type="InterPro" id="IPR051859">
    <property type="entry name" value="DCAF"/>
</dbReference>
<dbReference type="InterPro" id="IPR015943">
    <property type="entry name" value="WD40/YVTN_repeat-like_dom_sf"/>
</dbReference>
<protein>
    <submittedName>
        <fullName evidence="3">BY PROTMAP: gi|472582587|gb|EMS20265.1| WD repeat protein [Rhodosporidium toruloides NP11] gi|647399093|emb|CDR43533.1| RHTO0S08e02740g1_1 [Rhodosporidium toruloides]</fullName>
    </submittedName>
    <submittedName>
        <fullName evidence="4">WD40-repeat-containing domain protein</fullName>
    </submittedName>
</protein>
<dbReference type="OMA" id="GRYCISN"/>
<dbReference type="PANTHER" id="PTHR19847:SF7">
    <property type="entry name" value="DDB1- AND CUL4-ASSOCIATED FACTOR 11"/>
    <property type="match status" value="1"/>
</dbReference>
<dbReference type="GO" id="GO:0043161">
    <property type="term" value="P:proteasome-mediated ubiquitin-dependent protein catabolic process"/>
    <property type="evidence" value="ECO:0007669"/>
    <property type="project" value="TreeGrafter"/>
</dbReference>
<dbReference type="PROSITE" id="PS50294">
    <property type="entry name" value="WD_REPEATS_REGION"/>
    <property type="match status" value="2"/>
</dbReference>
<dbReference type="SMART" id="SM00320">
    <property type="entry name" value="WD40"/>
    <property type="match status" value="5"/>
</dbReference>
<gene>
    <name evidence="3" type="primary">FGENESH: predicted gene_5.367</name>
    <name evidence="4" type="ORF">AAT19DRAFT_14168</name>
    <name evidence="3" type="ORF">BN2166_0028220</name>
</gene>
<evidence type="ECO:0000313" key="5">
    <source>
        <dbReference type="Proteomes" id="UP000199069"/>
    </source>
</evidence>
<evidence type="ECO:0000256" key="2">
    <source>
        <dbReference type="SAM" id="MobiDB-lite"/>
    </source>
</evidence>
<dbReference type="SUPFAM" id="SSF50978">
    <property type="entry name" value="WD40 repeat-like"/>
    <property type="match status" value="1"/>
</dbReference>
<dbReference type="AlphaFoldDB" id="A0A0K3CIB8"/>
<feature type="repeat" description="WD" evidence="1">
    <location>
        <begin position="429"/>
        <end position="463"/>
    </location>
</feature>